<dbReference type="GO" id="GO:0005737">
    <property type="term" value="C:cytoplasm"/>
    <property type="evidence" value="ECO:0007669"/>
    <property type="project" value="UniProtKB-SubCell"/>
</dbReference>
<proteinExistence type="inferred from homology"/>
<dbReference type="SUPFAM" id="SSF53335">
    <property type="entry name" value="S-adenosyl-L-methionine-dependent methyltransferases"/>
    <property type="match status" value="1"/>
</dbReference>
<evidence type="ECO:0000256" key="3">
    <source>
        <dbReference type="ARBA" id="ARBA00011890"/>
    </source>
</evidence>
<keyword evidence="5" id="KW-0963">Cytoplasm</keyword>
<evidence type="ECO:0000256" key="5">
    <source>
        <dbReference type="ARBA" id="ARBA00022490"/>
    </source>
</evidence>
<dbReference type="EMBL" id="CP009922">
    <property type="protein sequence ID" value="AKG44497.1"/>
    <property type="molecule type" value="Genomic_DNA"/>
</dbReference>
<evidence type="ECO:0000256" key="6">
    <source>
        <dbReference type="ARBA" id="ARBA00022603"/>
    </source>
</evidence>
<name>A0A0F7FWU8_9ACTN</name>
<gene>
    <name evidence="12" type="ORF">SXIM_31130</name>
</gene>
<evidence type="ECO:0000256" key="9">
    <source>
        <dbReference type="ARBA" id="ARBA00030757"/>
    </source>
</evidence>
<keyword evidence="7" id="KW-0808">Transferase</keyword>
<dbReference type="Pfam" id="PF01135">
    <property type="entry name" value="PCMT"/>
    <property type="match status" value="1"/>
</dbReference>
<dbReference type="GO" id="GO:0032259">
    <property type="term" value="P:methylation"/>
    <property type="evidence" value="ECO:0007669"/>
    <property type="project" value="UniProtKB-KW"/>
</dbReference>
<keyword evidence="13" id="KW-1185">Reference proteome</keyword>
<evidence type="ECO:0000256" key="4">
    <source>
        <dbReference type="ARBA" id="ARBA00013346"/>
    </source>
</evidence>
<dbReference type="HOGENOM" id="CLU_037629_0_1_11"/>
<dbReference type="RefSeq" id="WP_053116212.1">
    <property type="nucleotide sequence ID" value="NZ_CP009922.3"/>
</dbReference>
<dbReference type="CDD" id="cd02440">
    <property type="entry name" value="AdoMet_MTases"/>
    <property type="match status" value="1"/>
</dbReference>
<evidence type="ECO:0000256" key="8">
    <source>
        <dbReference type="ARBA" id="ARBA00022691"/>
    </source>
</evidence>
<keyword evidence="8" id="KW-0949">S-adenosyl-L-methionine</keyword>
<dbReference type="Proteomes" id="UP000034034">
    <property type="component" value="Chromosome"/>
</dbReference>
<dbReference type="GO" id="GO:0004719">
    <property type="term" value="F:protein-L-isoaspartate (D-aspartate) O-methyltransferase activity"/>
    <property type="evidence" value="ECO:0007669"/>
    <property type="project" value="UniProtKB-EC"/>
</dbReference>
<sequence length="378" mass="41230">MSTAPGTEVFRRRLTESLDRDGCFRAEWLRLVFGRVPREKFAPHTVWRWSDGGWGPLNRREDPEGWAELVYRPGAALITQIGDGAPVADGTGIGATSSMSSADVVLNMLAALDLRPGHSVLEIGSGTGYNAALLCERVGAESVVTVEIDPLLAELAAERLASAGHRPLVVCGDGEAGHPDRAPYDRLIATASVRRVPPAWLRQVAPGGVLVIPWYPCANGFGLIRLRMGDDGTAHGRFQGRESFMPVRGQRMTPPDIGSLWEATWKDSEKIEGDAGLLDLGSAHALFALAVRAPGFSAQLQGDGVLLLSGDDASWLWVRRDACHRYGPRDLVAEAARFLAWWRERGRPRTEEFGMTVTPDEQRVWLRDPGRVLLRSAG</sequence>
<accession>A0A0F7FWU8</accession>
<comment type="similarity">
    <text evidence="2">Belongs to the methyltransferase superfamily. L-isoaspartyl/D-aspartyl protein methyltransferase family.</text>
</comment>
<dbReference type="PANTHER" id="PTHR11579:SF0">
    <property type="entry name" value="PROTEIN-L-ISOASPARTATE(D-ASPARTATE) O-METHYLTRANSFERASE"/>
    <property type="match status" value="1"/>
</dbReference>
<evidence type="ECO:0000313" key="13">
    <source>
        <dbReference type="Proteomes" id="UP000034034"/>
    </source>
</evidence>
<evidence type="ECO:0000313" key="12">
    <source>
        <dbReference type="EMBL" id="AKG44497.1"/>
    </source>
</evidence>
<dbReference type="Gene3D" id="3.40.50.150">
    <property type="entry name" value="Vaccinia Virus protein VP39"/>
    <property type="match status" value="1"/>
</dbReference>
<keyword evidence="6" id="KW-0489">Methyltransferase</keyword>
<evidence type="ECO:0000256" key="10">
    <source>
        <dbReference type="ARBA" id="ARBA00031323"/>
    </source>
</evidence>
<evidence type="ECO:0000256" key="11">
    <source>
        <dbReference type="ARBA" id="ARBA00031350"/>
    </source>
</evidence>
<dbReference type="PATRIC" id="fig|408015.6.peg.3154"/>
<evidence type="ECO:0000256" key="2">
    <source>
        <dbReference type="ARBA" id="ARBA00005369"/>
    </source>
</evidence>
<dbReference type="PANTHER" id="PTHR11579">
    <property type="entry name" value="PROTEIN-L-ISOASPARTATE O-METHYLTRANSFERASE"/>
    <property type="match status" value="1"/>
</dbReference>
<dbReference type="AlphaFoldDB" id="A0A0F7FWU8"/>
<dbReference type="InterPro" id="IPR029063">
    <property type="entry name" value="SAM-dependent_MTases_sf"/>
</dbReference>
<dbReference type="EC" id="2.1.1.77" evidence="3"/>
<dbReference type="KEGG" id="sxi:SXIM_31130"/>
<evidence type="ECO:0000256" key="7">
    <source>
        <dbReference type="ARBA" id="ARBA00022679"/>
    </source>
</evidence>
<protein>
    <recommendedName>
        <fullName evidence="4">Protein-L-isoaspartate O-methyltransferase</fullName>
        <ecNumber evidence="3">2.1.1.77</ecNumber>
    </recommendedName>
    <alternativeName>
        <fullName evidence="11">L-isoaspartyl protein carboxyl methyltransferase</fullName>
    </alternativeName>
    <alternativeName>
        <fullName evidence="9">Protein L-isoaspartyl methyltransferase</fullName>
    </alternativeName>
    <alternativeName>
        <fullName evidence="10">Protein-beta-aspartate methyltransferase</fullName>
    </alternativeName>
</protein>
<reference evidence="12" key="1">
    <citation type="submission" date="2019-08" db="EMBL/GenBank/DDBJ databases">
        <title>Complete genome sequence of a mangrove-derived Streptomyces xiamenensis.</title>
        <authorList>
            <person name="Xu J."/>
        </authorList>
    </citation>
    <scope>NUCLEOTIDE SEQUENCE</scope>
    <source>
        <strain evidence="12">318</strain>
    </source>
</reference>
<dbReference type="InterPro" id="IPR000682">
    <property type="entry name" value="PCMT"/>
</dbReference>
<evidence type="ECO:0000256" key="1">
    <source>
        <dbReference type="ARBA" id="ARBA00004496"/>
    </source>
</evidence>
<dbReference type="STRING" id="408015.SXIM_31130"/>
<organism evidence="12 13">
    <name type="scientific">Streptomyces xiamenensis</name>
    <dbReference type="NCBI Taxonomy" id="408015"/>
    <lineage>
        <taxon>Bacteria</taxon>
        <taxon>Bacillati</taxon>
        <taxon>Actinomycetota</taxon>
        <taxon>Actinomycetes</taxon>
        <taxon>Kitasatosporales</taxon>
        <taxon>Streptomycetaceae</taxon>
        <taxon>Streptomyces</taxon>
    </lineage>
</organism>
<comment type="subcellular location">
    <subcellularLocation>
        <location evidence="1">Cytoplasm</location>
    </subcellularLocation>
</comment>